<dbReference type="PRINTS" id="PR00716">
    <property type="entry name" value="MPIPHPHTASE"/>
</dbReference>
<evidence type="ECO:0000256" key="6">
    <source>
        <dbReference type="ARBA" id="ARBA00022912"/>
    </source>
</evidence>
<feature type="region of interest" description="Disordered" evidence="8">
    <location>
        <begin position="236"/>
        <end position="259"/>
    </location>
</feature>
<dbReference type="EMBL" id="JAFBMS010000015">
    <property type="protein sequence ID" value="KAG9346698.1"/>
    <property type="molecule type" value="Genomic_DNA"/>
</dbReference>
<organism evidence="10 11">
    <name type="scientific">Albula glossodonta</name>
    <name type="common">roundjaw bonefish</name>
    <dbReference type="NCBI Taxonomy" id="121402"/>
    <lineage>
        <taxon>Eukaryota</taxon>
        <taxon>Metazoa</taxon>
        <taxon>Chordata</taxon>
        <taxon>Craniata</taxon>
        <taxon>Vertebrata</taxon>
        <taxon>Euteleostomi</taxon>
        <taxon>Actinopterygii</taxon>
        <taxon>Neopterygii</taxon>
        <taxon>Teleostei</taxon>
        <taxon>Albuliformes</taxon>
        <taxon>Albulidae</taxon>
        <taxon>Albula</taxon>
    </lineage>
</organism>
<dbReference type="Pfam" id="PF00581">
    <property type="entry name" value="Rhodanese"/>
    <property type="match status" value="1"/>
</dbReference>
<keyword evidence="3" id="KW-0132">Cell division</keyword>
<dbReference type="OrthoDB" id="26523at2759"/>
<feature type="region of interest" description="Disordered" evidence="8">
    <location>
        <begin position="285"/>
        <end position="318"/>
    </location>
</feature>
<evidence type="ECO:0000256" key="2">
    <source>
        <dbReference type="ARBA" id="ARBA00013064"/>
    </source>
</evidence>
<evidence type="ECO:0000256" key="3">
    <source>
        <dbReference type="ARBA" id="ARBA00022618"/>
    </source>
</evidence>
<dbReference type="SMART" id="SM00450">
    <property type="entry name" value="RHOD"/>
    <property type="match status" value="1"/>
</dbReference>
<dbReference type="PANTHER" id="PTHR10828">
    <property type="entry name" value="M-PHASE INDUCER PHOSPHATASE DUAL SPECIFICITY PHOSPHATASE CDC25"/>
    <property type="match status" value="1"/>
</dbReference>
<keyword evidence="11" id="KW-1185">Reference proteome</keyword>
<dbReference type="GO" id="GO:0005737">
    <property type="term" value="C:cytoplasm"/>
    <property type="evidence" value="ECO:0007669"/>
    <property type="project" value="TreeGrafter"/>
</dbReference>
<dbReference type="GO" id="GO:0010971">
    <property type="term" value="P:positive regulation of G2/M transition of mitotic cell cycle"/>
    <property type="evidence" value="ECO:0007669"/>
    <property type="project" value="TreeGrafter"/>
</dbReference>
<dbReference type="GO" id="GO:0004725">
    <property type="term" value="F:protein tyrosine phosphatase activity"/>
    <property type="evidence" value="ECO:0007669"/>
    <property type="project" value="UniProtKB-EC"/>
</dbReference>
<dbReference type="Gene3D" id="3.40.250.10">
    <property type="entry name" value="Rhodanese-like domain"/>
    <property type="match status" value="1"/>
</dbReference>
<comment type="caution">
    <text evidence="10">The sequence shown here is derived from an EMBL/GenBank/DDBJ whole genome shotgun (WGS) entry which is preliminary data.</text>
</comment>
<evidence type="ECO:0000256" key="5">
    <source>
        <dbReference type="ARBA" id="ARBA00022801"/>
    </source>
</evidence>
<dbReference type="InterPro" id="IPR000751">
    <property type="entry name" value="MPI_Phosphatase"/>
</dbReference>
<dbReference type="InterPro" id="IPR001763">
    <property type="entry name" value="Rhodanese-like_dom"/>
</dbReference>
<protein>
    <recommendedName>
        <fullName evidence="2">protein-tyrosine-phosphatase</fullName>
        <ecNumber evidence="2">3.1.3.48</ecNumber>
    </recommendedName>
</protein>
<dbReference type="GO" id="GO:0051301">
    <property type="term" value="P:cell division"/>
    <property type="evidence" value="ECO:0007669"/>
    <property type="project" value="UniProtKB-KW"/>
</dbReference>
<dbReference type="AlphaFoldDB" id="A0A8T2PB08"/>
<keyword evidence="5" id="KW-0378">Hydrolase</keyword>
<evidence type="ECO:0000256" key="7">
    <source>
        <dbReference type="ARBA" id="ARBA00023306"/>
    </source>
</evidence>
<gene>
    <name evidence="10" type="ORF">JZ751_007011</name>
</gene>
<proteinExistence type="inferred from homology"/>
<sequence length="620" mass="68676">MTEERHGERRVSRFSAGGNWSWSSGRQRGREHGFGGSLGKLFGLGDTSPSSSSSCLVLNHFTEMTPEGLQQPLPVHTSGQIPQAQLSLLCASPHGQLHPLLQLVPMQGADCGSCTLRIGILSIGKAAVLPTEVHHQAELVEWASTLEERDQLKVGHSDWHIAENSLHPTMADSLAASLGLSPKGPHSPDPLLSPMSKLAHCFTGLGAFQTGDTPRRCLDLSNISTGSADVVVIPESPCNTARPDQLLSPQQDSPAPRNSRMKRLKSFLVATWGSQQTKVRCVVQPPDPHTGGTGESSSLGSPISPMPLSPTADFQGVDDTDGFMEVLEELEVENSTAVQMSSSMAQLLSDPLMNQDVDLTSVSVCRREGRRLFRSPSMPERLDRPRMKRALPNPTADPPIKRHRTFPTIAEEEGNQEKGEHGAVDERKRRCLLKKTLSLCEVVQHFGGDAVSAELIGDFSKVYALPTVTGRHEDLKYITAETMCALLKGEFSSLVESFIVVDCRYPYEFQGGHIKGALNLPNTDEAVAYLLSQKLRARCPEKRLDRSVNEYPVLHYPETYVLKGGYRDFYHLYRHLCEPQSYCPMHHEDHRDELLQFRTHSRASAEERRRREHVTRLIKL</sequence>
<dbReference type="PROSITE" id="PS50206">
    <property type="entry name" value="RHODANESE_3"/>
    <property type="match status" value="1"/>
</dbReference>
<evidence type="ECO:0000256" key="4">
    <source>
        <dbReference type="ARBA" id="ARBA00022776"/>
    </source>
</evidence>
<dbReference type="Proteomes" id="UP000824540">
    <property type="component" value="Unassembled WGS sequence"/>
</dbReference>
<evidence type="ECO:0000259" key="9">
    <source>
        <dbReference type="PROSITE" id="PS50206"/>
    </source>
</evidence>
<comment type="similarity">
    <text evidence="1">Belongs to the MPI phosphatase family.</text>
</comment>
<evidence type="ECO:0000256" key="8">
    <source>
        <dbReference type="SAM" id="MobiDB-lite"/>
    </source>
</evidence>
<dbReference type="GO" id="GO:0110032">
    <property type="term" value="P:positive regulation of G2/MI transition of meiotic cell cycle"/>
    <property type="evidence" value="ECO:0007669"/>
    <property type="project" value="TreeGrafter"/>
</dbReference>
<keyword evidence="7" id="KW-0131">Cell cycle</keyword>
<dbReference type="Pfam" id="PF06617">
    <property type="entry name" value="M-inducer_phosp"/>
    <property type="match status" value="1"/>
</dbReference>
<evidence type="ECO:0000256" key="1">
    <source>
        <dbReference type="ARBA" id="ARBA00011065"/>
    </source>
</evidence>
<dbReference type="SUPFAM" id="SSF52821">
    <property type="entry name" value="Rhodanese/Cell cycle control phosphatase"/>
    <property type="match status" value="1"/>
</dbReference>
<keyword evidence="6" id="KW-0904">Protein phosphatase</keyword>
<dbReference type="GO" id="GO:0000086">
    <property type="term" value="P:G2/M transition of mitotic cell cycle"/>
    <property type="evidence" value="ECO:0007669"/>
    <property type="project" value="TreeGrafter"/>
</dbReference>
<dbReference type="PANTHER" id="PTHR10828:SF76">
    <property type="entry name" value="M-PHASE INDUCER PHOSPHATASE"/>
    <property type="match status" value="1"/>
</dbReference>
<evidence type="ECO:0000313" key="10">
    <source>
        <dbReference type="EMBL" id="KAG9346698.1"/>
    </source>
</evidence>
<dbReference type="InterPro" id="IPR036873">
    <property type="entry name" value="Rhodanese-like_dom_sf"/>
</dbReference>
<name>A0A8T2PB08_9TELE</name>
<feature type="domain" description="Rhodanese" evidence="9">
    <location>
        <begin position="494"/>
        <end position="578"/>
    </location>
</feature>
<accession>A0A8T2PB08</accession>
<evidence type="ECO:0000313" key="11">
    <source>
        <dbReference type="Proteomes" id="UP000824540"/>
    </source>
</evidence>
<keyword evidence="4" id="KW-0498">Mitosis</keyword>
<dbReference type="EC" id="3.1.3.48" evidence="2"/>
<reference evidence="10" key="1">
    <citation type="thesis" date="2021" institute="BYU ScholarsArchive" country="Provo, UT, USA">
        <title>Applications of and Algorithms for Genome Assembly and Genomic Analyses with an Emphasis on Marine Teleosts.</title>
        <authorList>
            <person name="Pickett B.D."/>
        </authorList>
    </citation>
    <scope>NUCLEOTIDE SEQUENCE</scope>
    <source>
        <strain evidence="10">HI-2016</strain>
    </source>
</reference>
<dbReference type="GO" id="GO:0005634">
    <property type="term" value="C:nucleus"/>
    <property type="evidence" value="ECO:0007669"/>
    <property type="project" value="TreeGrafter"/>
</dbReference>